<sequence length="331" mass="37594">MCILISTTEHPDYPFLLLSNRDEYYARPTKGAHFRTLENGTQILAPLDLARTEHGTWIGVTTSGKIAVLVNYREEDNTPELGEISRGILPLDYLSSISSDEDWYQNLENELAKKSIRDTKVSLRKIGGFSLLYGKLDINHNTGKINHLNILSNRGDRGRVHDSMLAGACPTDEELKSHEDVAYQTTFGLSNSLFYKPWQKVDIGKSRLEELVSKSIVENYTHDELIQHCFDDILSYNTFDAEAADKAQTLEDKFLELRKSIFIPPLKTGVSKPLKSSFVGSYYGTRTQTVIALHKSGVLHYYEHDIHDSDELSKEFKVKKQHFQIPLSVPQ</sequence>
<accession>A0A1E4RPR3</accession>
<keyword evidence="2" id="KW-1185">Reference proteome</keyword>
<dbReference type="Pfam" id="PF05742">
    <property type="entry name" value="TANGO2"/>
    <property type="match status" value="1"/>
</dbReference>
<dbReference type="GO" id="GO:0009306">
    <property type="term" value="P:protein secretion"/>
    <property type="evidence" value="ECO:0007669"/>
    <property type="project" value="TreeGrafter"/>
</dbReference>
<dbReference type="AlphaFoldDB" id="A0A1E4RPR3"/>
<protein>
    <submittedName>
        <fullName evidence="1">DUF833-domain-containing protein</fullName>
    </submittedName>
</protein>
<dbReference type="Proteomes" id="UP000095085">
    <property type="component" value="Unassembled WGS sequence"/>
</dbReference>
<name>A0A1E4RPR3_9ASCO</name>
<dbReference type="RefSeq" id="XP_020078330.1">
    <property type="nucleotide sequence ID" value="XM_020218168.1"/>
</dbReference>
<dbReference type="EMBL" id="KV454538">
    <property type="protein sequence ID" value="ODV69263.1"/>
    <property type="molecule type" value="Genomic_DNA"/>
</dbReference>
<dbReference type="InterPro" id="IPR008551">
    <property type="entry name" value="TANGO2"/>
</dbReference>
<dbReference type="GO" id="GO:0007030">
    <property type="term" value="P:Golgi organization"/>
    <property type="evidence" value="ECO:0007669"/>
    <property type="project" value="TreeGrafter"/>
</dbReference>
<dbReference type="GeneID" id="30992718"/>
<evidence type="ECO:0000313" key="2">
    <source>
        <dbReference type="Proteomes" id="UP000095085"/>
    </source>
</evidence>
<dbReference type="OrthoDB" id="191601at2759"/>
<proteinExistence type="predicted"/>
<dbReference type="PANTHER" id="PTHR17985">
    <property type="entry name" value="SER/THR-RICH PROTEIN T10 IN DGCR REGION"/>
    <property type="match status" value="1"/>
</dbReference>
<evidence type="ECO:0000313" key="1">
    <source>
        <dbReference type="EMBL" id="ODV69263.1"/>
    </source>
</evidence>
<gene>
    <name evidence="1" type="ORF">HYPBUDRAFT_101975</name>
</gene>
<dbReference type="PANTHER" id="PTHR17985:SF8">
    <property type="entry name" value="TRANSPORT AND GOLGI ORGANIZATION PROTEIN 2 HOMOLOG"/>
    <property type="match status" value="1"/>
</dbReference>
<reference evidence="2" key="1">
    <citation type="submission" date="2016-05" db="EMBL/GenBank/DDBJ databases">
        <title>Comparative genomics of biotechnologically important yeasts.</title>
        <authorList>
            <consortium name="DOE Joint Genome Institute"/>
            <person name="Riley R."/>
            <person name="Haridas S."/>
            <person name="Wolfe K.H."/>
            <person name="Lopes M.R."/>
            <person name="Hittinger C.T."/>
            <person name="Goker M."/>
            <person name="Salamov A."/>
            <person name="Wisecaver J."/>
            <person name="Long T.M."/>
            <person name="Aerts A.L."/>
            <person name="Barry K."/>
            <person name="Choi C."/>
            <person name="Clum A."/>
            <person name="Coughlan A.Y."/>
            <person name="Deshpande S."/>
            <person name="Douglass A.P."/>
            <person name="Hanson S.J."/>
            <person name="Klenk H.-P."/>
            <person name="Labutti K."/>
            <person name="Lapidus A."/>
            <person name="Lindquist E."/>
            <person name="Lipzen A."/>
            <person name="Meier-Kolthoff J.P."/>
            <person name="Ohm R.A."/>
            <person name="Otillar R.P."/>
            <person name="Pangilinan J."/>
            <person name="Peng Y."/>
            <person name="Rokas A."/>
            <person name="Rosa C.A."/>
            <person name="Scheuner C."/>
            <person name="Sibirny A.A."/>
            <person name="Slot J.C."/>
            <person name="Stielow J.B."/>
            <person name="Sun H."/>
            <person name="Kurtzman C.P."/>
            <person name="Blackwell M."/>
            <person name="Grigoriev I.V."/>
            <person name="Jeffries T.W."/>
        </authorList>
    </citation>
    <scope>NUCLEOTIDE SEQUENCE [LARGE SCALE GENOMIC DNA]</scope>
    <source>
        <strain evidence="2">NRRL Y-1933</strain>
    </source>
</reference>
<organism evidence="1 2">
    <name type="scientific">Hyphopichia burtonii NRRL Y-1933</name>
    <dbReference type="NCBI Taxonomy" id="984485"/>
    <lineage>
        <taxon>Eukaryota</taxon>
        <taxon>Fungi</taxon>
        <taxon>Dikarya</taxon>
        <taxon>Ascomycota</taxon>
        <taxon>Saccharomycotina</taxon>
        <taxon>Pichiomycetes</taxon>
        <taxon>Debaryomycetaceae</taxon>
        <taxon>Hyphopichia</taxon>
    </lineage>
</organism>
<dbReference type="GO" id="GO:0005794">
    <property type="term" value="C:Golgi apparatus"/>
    <property type="evidence" value="ECO:0007669"/>
    <property type="project" value="TreeGrafter"/>
</dbReference>